<keyword evidence="3 9" id="KW-0547">Nucleotide-binding</keyword>
<dbReference type="SUPFAM" id="SSF52540">
    <property type="entry name" value="P-loop containing nucleoside triphosphate hydrolases"/>
    <property type="match status" value="1"/>
</dbReference>
<feature type="topological domain" description="Lumenal" evidence="9">
    <location>
        <begin position="679"/>
        <end position="681"/>
    </location>
</feature>
<dbReference type="InterPro" id="IPR046758">
    <property type="entry name" value="Sey1/RHD3-like_3HB"/>
</dbReference>
<comment type="caution">
    <text evidence="13">The sequence shown here is derived from an EMBL/GenBank/DDBJ whole genome shotgun (WGS) entry which is preliminary data.</text>
</comment>
<evidence type="ECO:0000256" key="11">
    <source>
        <dbReference type="SAM" id="Phobius"/>
    </source>
</evidence>
<dbReference type="FunFam" id="3.40.50.300:FF:000727">
    <property type="entry name" value="Protein SEY1 homolog"/>
    <property type="match status" value="1"/>
</dbReference>
<evidence type="ECO:0000256" key="10">
    <source>
        <dbReference type="SAM" id="MobiDB-lite"/>
    </source>
</evidence>
<sequence>MSTATQTPPMVQLVHFDESFDREALESFLAAHGLVQRGFDYHTVAVIGCQSSGKSTLLNMLFETRFPTMHSEQGRYQVTQGVWLGVARAGVPPTDSPTLVLDLEGTDSRERGEEAGRFERKTALLALALAEVLVVNMWTQDIGRYNAANLALLRTVLEQDLALFHKYDKKTKLLFVFRDHVSTPLERLTDIVEQDMRQIWDCLGKPEAMDNKQLHDLFDIEYVSLPHKELDADGFAAQVNRLRARFEEAPLRRQMFRAEYARGIAADGFARYCEQVWQVIRENRELDIPTQKEALSRVRCEEIAREAEALFDAEADDVAAAYARVMDEYGARSSRYLPAIAAARREQLHRTLSAQARDVFGRRLAQATDRLIEDAAKMAEEWVTRMWETTEKEQEAEWDTVEERLAKAGATLRARQQTAAALPLPFADDAPWQVLAADEAERFQRALQRAEAAAREQWIRIAREAARAQFERQAKAALEREWNRSEVEASARQFWERLQERVLDAARQASSATLQRCLTPLDLMAATLPTSMSTQLTAHREDTAAAMLSLLQSYCTPPSVLLMHLQRRFEEAFRYESPGQVPRVWRPGVDIRAVFTAAKDIAERFLAALQCAVIDGTEHALLSERDRKALREQLQQRMSAAYLDAVRMQDAARMRARVPPWLLVLLVLLGWNEMMMVLQRPLLLLLMLLVVPIVVIGYRLRLLHPMLESGKALALRGATITARVLHEIGAPGEWPTQPVANGAGASHPSASLSKPHGE</sequence>
<proteinExistence type="inferred from homology"/>
<accession>A0AAV9J0S7</accession>
<comment type="subcellular location">
    <subcellularLocation>
        <location evidence="1 9">Endoplasmic reticulum membrane</location>
        <topology evidence="1 9">Multi-pass membrane protein</topology>
    </subcellularLocation>
</comment>
<dbReference type="GO" id="GO:0016320">
    <property type="term" value="P:endoplasmic reticulum membrane fusion"/>
    <property type="evidence" value="ECO:0007669"/>
    <property type="project" value="TreeGrafter"/>
</dbReference>
<organism evidence="13 14">
    <name type="scientific">Cyanidium caldarium</name>
    <name type="common">Red alga</name>
    <dbReference type="NCBI Taxonomy" id="2771"/>
    <lineage>
        <taxon>Eukaryota</taxon>
        <taxon>Rhodophyta</taxon>
        <taxon>Bangiophyceae</taxon>
        <taxon>Cyanidiales</taxon>
        <taxon>Cyanidiaceae</taxon>
        <taxon>Cyanidium</taxon>
    </lineage>
</organism>
<dbReference type="HAMAP" id="MF_03109">
    <property type="entry name" value="Sey1"/>
    <property type="match status" value="1"/>
</dbReference>
<dbReference type="Pfam" id="PF20428">
    <property type="entry name" value="Sey1_3HB"/>
    <property type="match status" value="2"/>
</dbReference>
<feature type="transmembrane region" description="Helical" evidence="11">
    <location>
        <begin position="682"/>
        <end position="700"/>
    </location>
</feature>
<feature type="binding site" evidence="9">
    <location>
        <begin position="48"/>
        <end position="55"/>
    </location>
    <ligand>
        <name>GTP</name>
        <dbReference type="ChEBI" id="CHEBI:37565"/>
    </ligand>
</feature>
<evidence type="ECO:0000256" key="8">
    <source>
        <dbReference type="ARBA" id="ARBA00023136"/>
    </source>
</evidence>
<dbReference type="Gene3D" id="3.40.50.300">
    <property type="entry name" value="P-loop containing nucleotide triphosphate hydrolases"/>
    <property type="match status" value="1"/>
</dbReference>
<protein>
    <recommendedName>
        <fullName evidence="9">Protein SEY1 homolog</fullName>
        <ecNumber evidence="9">3.6.5.-</ecNumber>
    </recommendedName>
</protein>
<keyword evidence="4 9" id="KW-0378">Hydrolase</keyword>
<evidence type="ECO:0000256" key="9">
    <source>
        <dbReference type="HAMAP-Rule" id="MF_03109"/>
    </source>
</evidence>
<dbReference type="GO" id="GO:0003924">
    <property type="term" value="F:GTPase activity"/>
    <property type="evidence" value="ECO:0007669"/>
    <property type="project" value="UniProtKB-UniRule"/>
</dbReference>
<evidence type="ECO:0000313" key="14">
    <source>
        <dbReference type="Proteomes" id="UP001301350"/>
    </source>
</evidence>
<dbReference type="EMBL" id="JANCYW010000016">
    <property type="protein sequence ID" value="KAK4538149.1"/>
    <property type="molecule type" value="Genomic_DNA"/>
</dbReference>
<keyword evidence="8 9" id="KW-0472">Membrane</keyword>
<comment type="similarity">
    <text evidence="9">Belongs to the TRAFAC class dynamin-like GTPase superfamily. GB1/RHD3 GTPase family. RHD3 subfamily.</text>
</comment>
<dbReference type="PROSITE" id="PS51715">
    <property type="entry name" value="G_GB1_RHD3"/>
    <property type="match status" value="1"/>
</dbReference>
<dbReference type="AlphaFoldDB" id="A0AAV9J0S7"/>
<feature type="region of interest" description="Disordered" evidence="10">
    <location>
        <begin position="736"/>
        <end position="758"/>
    </location>
</feature>
<dbReference type="PANTHER" id="PTHR45923:SF2">
    <property type="entry name" value="PROTEIN SEY1"/>
    <property type="match status" value="1"/>
</dbReference>
<evidence type="ECO:0000256" key="3">
    <source>
        <dbReference type="ARBA" id="ARBA00022741"/>
    </source>
</evidence>
<keyword evidence="7 9" id="KW-0342">GTP-binding</keyword>
<dbReference type="InterPro" id="IPR008803">
    <property type="entry name" value="RHD3/Sey1"/>
</dbReference>
<gene>
    <name evidence="13" type="ORF">CDCA_CDCA16G4174</name>
</gene>
<dbReference type="Proteomes" id="UP001301350">
    <property type="component" value="Unassembled WGS sequence"/>
</dbReference>
<dbReference type="PANTHER" id="PTHR45923">
    <property type="entry name" value="PROTEIN SEY1"/>
    <property type="match status" value="1"/>
</dbReference>
<evidence type="ECO:0000259" key="12">
    <source>
        <dbReference type="PROSITE" id="PS51715"/>
    </source>
</evidence>
<dbReference type="InterPro" id="IPR027417">
    <property type="entry name" value="P-loop_NTPase"/>
</dbReference>
<reference evidence="13 14" key="1">
    <citation type="submission" date="2022-07" db="EMBL/GenBank/DDBJ databases">
        <title>Genome-wide signatures of adaptation to extreme environments.</title>
        <authorList>
            <person name="Cho C.H."/>
            <person name="Yoon H.S."/>
        </authorList>
    </citation>
    <scope>NUCLEOTIDE SEQUENCE [LARGE SCALE GENOMIC DNA]</scope>
    <source>
        <strain evidence="13 14">DBV 063 E5</strain>
    </source>
</reference>
<feature type="domain" description="GB1/RHD3-type G" evidence="12">
    <location>
        <begin position="38"/>
        <end position="273"/>
    </location>
</feature>
<keyword evidence="2 9" id="KW-0812">Transmembrane</keyword>
<evidence type="ECO:0000256" key="5">
    <source>
        <dbReference type="ARBA" id="ARBA00022824"/>
    </source>
</evidence>
<evidence type="ECO:0000313" key="13">
    <source>
        <dbReference type="EMBL" id="KAK4538149.1"/>
    </source>
</evidence>
<dbReference type="InterPro" id="IPR030386">
    <property type="entry name" value="G_GB1_RHD3_dom"/>
</dbReference>
<evidence type="ECO:0000256" key="4">
    <source>
        <dbReference type="ARBA" id="ARBA00022801"/>
    </source>
</evidence>
<keyword evidence="6 9" id="KW-1133">Transmembrane helix</keyword>
<comment type="function">
    <text evidence="9">Probable GTP-binding protein that may be involved in cell development.</text>
</comment>
<evidence type="ECO:0000256" key="7">
    <source>
        <dbReference type="ARBA" id="ARBA00023134"/>
    </source>
</evidence>
<dbReference type="GO" id="GO:0005525">
    <property type="term" value="F:GTP binding"/>
    <property type="evidence" value="ECO:0007669"/>
    <property type="project" value="UniProtKB-UniRule"/>
</dbReference>
<evidence type="ECO:0000256" key="1">
    <source>
        <dbReference type="ARBA" id="ARBA00004477"/>
    </source>
</evidence>
<dbReference type="Pfam" id="PF05879">
    <property type="entry name" value="RHD3_GTPase"/>
    <property type="match status" value="1"/>
</dbReference>
<dbReference type="EC" id="3.6.5.-" evidence="9"/>
<evidence type="ECO:0000256" key="2">
    <source>
        <dbReference type="ARBA" id="ARBA00022692"/>
    </source>
</evidence>
<feature type="topological domain" description="Cytoplasmic" evidence="9">
    <location>
        <begin position="703"/>
        <end position="758"/>
    </location>
</feature>
<feature type="topological domain" description="Cytoplasmic" evidence="9">
    <location>
        <begin position="1"/>
        <end position="657"/>
    </location>
</feature>
<name>A0AAV9J0S7_CYACA</name>
<dbReference type="GO" id="GO:0005789">
    <property type="term" value="C:endoplasmic reticulum membrane"/>
    <property type="evidence" value="ECO:0007669"/>
    <property type="project" value="UniProtKB-SubCell"/>
</dbReference>
<keyword evidence="14" id="KW-1185">Reference proteome</keyword>
<keyword evidence="5 9" id="KW-0256">Endoplasmic reticulum</keyword>
<evidence type="ECO:0000256" key="6">
    <source>
        <dbReference type="ARBA" id="ARBA00022989"/>
    </source>
</evidence>